<name>A0ABV7ALR5_9RHOB</name>
<keyword evidence="1" id="KW-0472">Membrane</keyword>
<comment type="caution">
    <text evidence="2">The sequence shown here is derived from an EMBL/GenBank/DDBJ whole genome shotgun (WGS) entry which is preliminary data.</text>
</comment>
<keyword evidence="1" id="KW-1133">Transmembrane helix</keyword>
<feature type="transmembrane region" description="Helical" evidence="1">
    <location>
        <begin position="69"/>
        <end position="88"/>
    </location>
</feature>
<evidence type="ECO:0000256" key="1">
    <source>
        <dbReference type="SAM" id="Phobius"/>
    </source>
</evidence>
<evidence type="ECO:0000313" key="3">
    <source>
        <dbReference type="Proteomes" id="UP001595443"/>
    </source>
</evidence>
<keyword evidence="1" id="KW-0812">Transmembrane</keyword>
<reference evidence="3" key="1">
    <citation type="journal article" date="2019" name="Int. J. Syst. Evol. Microbiol.">
        <title>The Global Catalogue of Microorganisms (GCM) 10K type strain sequencing project: providing services to taxonomists for standard genome sequencing and annotation.</title>
        <authorList>
            <consortium name="The Broad Institute Genomics Platform"/>
            <consortium name="The Broad Institute Genome Sequencing Center for Infectious Disease"/>
            <person name="Wu L."/>
            <person name="Ma J."/>
        </authorList>
    </citation>
    <scope>NUCLEOTIDE SEQUENCE [LARGE SCALE GENOMIC DNA]</scope>
    <source>
        <strain evidence="3">KCTC 62192</strain>
    </source>
</reference>
<sequence>MTFLRLIVVGFLAMTVFYWLISVYSRSLRREKLENRWDEDPPEGAGEDEREAYIEAGMRDYEHSLRRKLILLVYVVPIVVVAVIAYVVNTQ</sequence>
<organism evidence="2 3">
    <name type="scientific">Acidimangrovimonas pyrenivorans</name>
    <dbReference type="NCBI Taxonomy" id="2030798"/>
    <lineage>
        <taxon>Bacteria</taxon>
        <taxon>Pseudomonadati</taxon>
        <taxon>Pseudomonadota</taxon>
        <taxon>Alphaproteobacteria</taxon>
        <taxon>Rhodobacterales</taxon>
        <taxon>Paracoccaceae</taxon>
        <taxon>Acidimangrovimonas</taxon>
    </lineage>
</organism>
<accession>A0ABV7ALR5</accession>
<proteinExistence type="predicted"/>
<evidence type="ECO:0008006" key="4">
    <source>
        <dbReference type="Google" id="ProtNLM"/>
    </source>
</evidence>
<dbReference type="EMBL" id="JBHRSK010000018">
    <property type="protein sequence ID" value="MFC2970354.1"/>
    <property type="molecule type" value="Genomic_DNA"/>
</dbReference>
<feature type="transmembrane region" description="Helical" evidence="1">
    <location>
        <begin position="6"/>
        <end position="24"/>
    </location>
</feature>
<dbReference type="RefSeq" id="WP_377835230.1">
    <property type="nucleotide sequence ID" value="NZ_JBHRSK010000018.1"/>
</dbReference>
<dbReference type="Proteomes" id="UP001595443">
    <property type="component" value="Unassembled WGS sequence"/>
</dbReference>
<protein>
    <recommendedName>
        <fullName evidence="4">Cation/multidrug efflux pump</fullName>
    </recommendedName>
</protein>
<keyword evidence="3" id="KW-1185">Reference proteome</keyword>
<evidence type="ECO:0000313" key="2">
    <source>
        <dbReference type="EMBL" id="MFC2970354.1"/>
    </source>
</evidence>
<gene>
    <name evidence="2" type="ORF">ACFOES_19835</name>
</gene>